<gene>
    <name evidence="1" type="ORF">MTBPR1_20232</name>
</gene>
<protein>
    <submittedName>
        <fullName evidence="1">Uncharacterized protein</fullName>
    </submittedName>
</protein>
<keyword evidence="2" id="KW-1185">Reference proteome</keyword>
<accession>A0A1C3RGP8</accession>
<evidence type="ECO:0000313" key="1">
    <source>
        <dbReference type="EMBL" id="SCA56384.1"/>
    </source>
</evidence>
<organism evidence="1 2">
    <name type="scientific">Candidatus Terasakiella magnetica</name>
    <dbReference type="NCBI Taxonomy" id="1867952"/>
    <lineage>
        <taxon>Bacteria</taxon>
        <taxon>Pseudomonadati</taxon>
        <taxon>Pseudomonadota</taxon>
        <taxon>Alphaproteobacteria</taxon>
        <taxon>Rhodospirillales</taxon>
        <taxon>Terasakiellaceae</taxon>
        <taxon>Terasakiella</taxon>
    </lineage>
</organism>
<dbReference type="EMBL" id="FLYE01000012">
    <property type="protein sequence ID" value="SCA56384.1"/>
    <property type="molecule type" value="Genomic_DNA"/>
</dbReference>
<name>A0A1C3RGP8_9PROT</name>
<proteinExistence type="predicted"/>
<reference evidence="1 2" key="1">
    <citation type="submission" date="2016-07" db="EMBL/GenBank/DDBJ databases">
        <authorList>
            <person name="Lefevre C.T."/>
        </authorList>
    </citation>
    <scope>NUCLEOTIDE SEQUENCE [LARGE SCALE GENOMIC DNA]</scope>
    <source>
        <strain evidence="1">PR1</strain>
    </source>
</reference>
<dbReference type="STRING" id="1867952.MTBPR1_20232"/>
<dbReference type="AlphaFoldDB" id="A0A1C3RGP8"/>
<sequence length="40" mass="4793">MLIYQGNISKQLKKIQKNYGNNHVFRCDHNKTRYPLRGKS</sequence>
<evidence type="ECO:0000313" key="2">
    <source>
        <dbReference type="Proteomes" id="UP000231658"/>
    </source>
</evidence>
<dbReference type="Proteomes" id="UP000231658">
    <property type="component" value="Unassembled WGS sequence"/>
</dbReference>